<evidence type="ECO:0000313" key="3">
    <source>
        <dbReference type="Proteomes" id="UP000242972"/>
    </source>
</evidence>
<sequence>MVNEAARTLRWLWRRHGPPEAVLCIGTDRSTGDALGPLVGSEMETRFPRLRVLGTLAHPVHAANLNDVLKSHRDIGEKRLLAVDASLGRLEDVGTILIGLGPLRPGSGVNKQLPALGLYHITGTVNVGGFMEYFVLQNTRLALVIQMASFIALALIASLSP</sequence>
<name>A0A2T2XHL4_9FIRM</name>
<dbReference type="GO" id="GO:0008233">
    <property type="term" value="F:peptidase activity"/>
    <property type="evidence" value="ECO:0007669"/>
    <property type="project" value="UniProtKB-KW"/>
</dbReference>
<keyword evidence="1" id="KW-0812">Transmembrane</keyword>
<keyword evidence="2" id="KW-0378">Hydrolase</keyword>
<dbReference type="EMBL" id="PXYW01000014">
    <property type="protein sequence ID" value="PSR33991.1"/>
    <property type="molecule type" value="Genomic_DNA"/>
</dbReference>
<reference evidence="2 3" key="1">
    <citation type="journal article" date="2014" name="BMC Genomics">
        <title>Comparison of environmental and isolate Sulfobacillus genomes reveals diverse carbon, sulfur, nitrogen, and hydrogen metabolisms.</title>
        <authorList>
            <person name="Justice N.B."/>
            <person name="Norman A."/>
            <person name="Brown C.T."/>
            <person name="Singh A."/>
            <person name="Thomas B.C."/>
            <person name="Banfield J.F."/>
        </authorList>
    </citation>
    <scope>NUCLEOTIDE SEQUENCE [LARGE SCALE GENOMIC DNA]</scope>
    <source>
        <strain evidence="2">AMDSBA4</strain>
    </source>
</reference>
<proteinExistence type="predicted"/>
<dbReference type="InterPro" id="IPR009665">
    <property type="entry name" value="YyaC"/>
</dbReference>
<dbReference type="GO" id="GO:0006508">
    <property type="term" value="P:proteolysis"/>
    <property type="evidence" value="ECO:0007669"/>
    <property type="project" value="UniProtKB-KW"/>
</dbReference>
<keyword evidence="2" id="KW-0645">Protease</keyword>
<comment type="caution">
    <text evidence="2">The sequence shown here is derived from an EMBL/GenBank/DDBJ whole genome shotgun (WGS) entry which is preliminary data.</text>
</comment>
<keyword evidence="1" id="KW-1133">Transmembrane helix</keyword>
<dbReference type="SUPFAM" id="SSF53163">
    <property type="entry name" value="HybD-like"/>
    <property type="match status" value="1"/>
</dbReference>
<dbReference type="AlphaFoldDB" id="A0A2T2XHL4"/>
<protein>
    <submittedName>
        <fullName evidence="2">Spore protease YyaC</fullName>
    </submittedName>
</protein>
<accession>A0A2T2XHL4</accession>
<dbReference type="Pfam" id="PF06866">
    <property type="entry name" value="DUF1256"/>
    <property type="match status" value="1"/>
</dbReference>
<evidence type="ECO:0000313" key="2">
    <source>
        <dbReference type="EMBL" id="PSR33991.1"/>
    </source>
</evidence>
<dbReference type="Proteomes" id="UP000242972">
    <property type="component" value="Unassembled WGS sequence"/>
</dbReference>
<organism evidence="2 3">
    <name type="scientific">Sulfobacillus benefaciens</name>
    <dbReference type="NCBI Taxonomy" id="453960"/>
    <lineage>
        <taxon>Bacteria</taxon>
        <taxon>Bacillati</taxon>
        <taxon>Bacillota</taxon>
        <taxon>Clostridia</taxon>
        <taxon>Eubacteriales</taxon>
        <taxon>Clostridiales Family XVII. Incertae Sedis</taxon>
        <taxon>Sulfobacillus</taxon>
    </lineage>
</organism>
<dbReference type="NCBIfam" id="TIGR02841">
    <property type="entry name" value="spore_YyaC"/>
    <property type="match status" value="1"/>
</dbReference>
<keyword evidence="1" id="KW-0472">Membrane</keyword>
<feature type="transmembrane region" description="Helical" evidence="1">
    <location>
        <begin position="141"/>
        <end position="160"/>
    </location>
</feature>
<evidence type="ECO:0000256" key="1">
    <source>
        <dbReference type="SAM" id="Phobius"/>
    </source>
</evidence>
<gene>
    <name evidence="2" type="primary">yyaC</name>
    <name evidence="2" type="ORF">C7B46_07490</name>
</gene>
<dbReference type="InterPro" id="IPR023430">
    <property type="entry name" value="Pept_HybD-like_dom_sf"/>
</dbReference>